<dbReference type="InterPro" id="IPR010998">
    <property type="entry name" value="Integrase_recombinase_N"/>
</dbReference>
<evidence type="ECO:0000256" key="4">
    <source>
        <dbReference type="ARBA" id="ARBA00023172"/>
    </source>
</evidence>
<evidence type="ECO:0000256" key="2">
    <source>
        <dbReference type="ARBA" id="ARBA00022908"/>
    </source>
</evidence>
<protein>
    <submittedName>
        <fullName evidence="8">Tyrosine-type recombinase/integrase</fullName>
    </submittedName>
</protein>
<dbReference type="PANTHER" id="PTHR30629:SF2">
    <property type="entry name" value="PROPHAGE INTEGRASE INTS-RELATED"/>
    <property type="match status" value="1"/>
</dbReference>
<dbReference type="SUPFAM" id="SSF56349">
    <property type="entry name" value="DNA breaking-rejoining enzymes"/>
    <property type="match status" value="1"/>
</dbReference>
<dbReference type="OrthoDB" id="7298605at2"/>
<dbReference type="CDD" id="cd00801">
    <property type="entry name" value="INT_P4_C"/>
    <property type="match status" value="1"/>
</dbReference>
<dbReference type="Gene3D" id="1.10.150.130">
    <property type="match status" value="1"/>
</dbReference>
<evidence type="ECO:0000259" key="7">
    <source>
        <dbReference type="PROSITE" id="PS51900"/>
    </source>
</evidence>
<comment type="caution">
    <text evidence="8">The sequence shown here is derived from an EMBL/GenBank/DDBJ whole genome shotgun (WGS) entry which is preliminary data.</text>
</comment>
<evidence type="ECO:0000256" key="5">
    <source>
        <dbReference type="PROSITE-ProRule" id="PRU01248"/>
    </source>
</evidence>
<dbReference type="Pfam" id="PF13356">
    <property type="entry name" value="Arm-DNA-bind_3"/>
    <property type="match status" value="1"/>
</dbReference>
<dbReference type="AlphaFoldDB" id="A0A7X2D5L6"/>
<dbReference type="InterPro" id="IPR050808">
    <property type="entry name" value="Phage_Integrase"/>
</dbReference>
<dbReference type="PANTHER" id="PTHR30629">
    <property type="entry name" value="PROPHAGE INTEGRASE"/>
    <property type="match status" value="1"/>
</dbReference>
<dbReference type="InterPro" id="IPR004107">
    <property type="entry name" value="Integrase_SAM-like_N"/>
</dbReference>
<sequence>MPRTKLTAAGVARLSPPAEGQVDWFDAALPAFGLRISASGVRSYILLTRIHGKKVRLTLGRARVNADGPGLGLADARRKAVEWLDRIAAGDDPRLDRKKASEARQEAHRNTVAAVAGRFLTEYAEPRTRPSTVREYRRALLGAPEVASWQDRPVASITKPEVRAVMEAMVARGAEIGANRWLAYVRKFFDWCAEQDIIKTVPTDRVRKPTREVHRQRYLADREIPWVWCGLEALAPPFEDVFKLCLLTGQRRNEIADLRWSEVIDLDTDAPVIELPGDRTKNGQPHVVPLVSASAAILRARPRIHGSDFVFTVTGRSSVSGFSTAKRRIDAAITAAREAEGLPPLAPWVWHSLRHTVSTRLHDLGVPPHIVEAILNHVSGTRGGVAGVYNHARYLPERREALDLWARHVAALVEGHHQRTGA</sequence>
<dbReference type="InterPro" id="IPR013762">
    <property type="entry name" value="Integrase-like_cat_sf"/>
</dbReference>
<gene>
    <name evidence="8" type="ORF">GHC57_12525</name>
</gene>
<dbReference type="PROSITE" id="PS51900">
    <property type="entry name" value="CB"/>
    <property type="match status" value="1"/>
</dbReference>
<dbReference type="InterPro" id="IPR011010">
    <property type="entry name" value="DNA_brk_join_enz"/>
</dbReference>
<reference evidence="8 9" key="1">
    <citation type="submission" date="2019-10" db="EMBL/GenBank/DDBJ databases">
        <title>Draft whole-genome sequence of the purple nonsulfur photosynthetic bacterium Roseospira navarrensis DSM 15114.</title>
        <authorList>
            <person name="Kyndt J.A."/>
            <person name="Meyer T.E."/>
        </authorList>
    </citation>
    <scope>NUCLEOTIDE SEQUENCE [LARGE SCALE GENOMIC DNA]</scope>
    <source>
        <strain evidence="8 9">DSM 15114</strain>
    </source>
</reference>
<dbReference type="InterPro" id="IPR025166">
    <property type="entry name" value="Integrase_DNA_bind_dom"/>
</dbReference>
<dbReference type="Proteomes" id="UP000434582">
    <property type="component" value="Unassembled WGS sequence"/>
</dbReference>
<dbReference type="InterPro" id="IPR002104">
    <property type="entry name" value="Integrase_catalytic"/>
</dbReference>
<keyword evidence="4" id="KW-0233">DNA recombination</keyword>
<evidence type="ECO:0000259" key="6">
    <source>
        <dbReference type="PROSITE" id="PS51898"/>
    </source>
</evidence>
<proteinExistence type="inferred from homology"/>
<name>A0A7X2D5L6_9PROT</name>
<dbReference type="GO" id="GO:0003677">
    <property type="term" value="F:DNA binding"/>
    <property type="evidence" value="ECO:0007669"/>
    <property type="project" value="UniProtKB-UniRule"/>
</dbReference>
<keyword evidence="9" id="KW-1185">Reference proteome</keyword>
<dbReference type="GO" id="GO:0015074">
    <property type="term" value="P:DNA integration"/>
    <property type="evidence" value="ECO:0007669"/>
    <property type="project" value="UniProtKB-KW"/>
</dbReference>
<keyword evidence="2" id="KW-0229">DNA integration</keyword>
<organism evidence="8 9">
    <name type="scientific">Roseospira navarrensis</name>
    <dbReference type="NCBI Taxonomy" id="140058"/>
    <lineage>
        <taxon>Bacteria</taxon>
        <taxon>Pseudomonadati</taxon>
        <taxon>Pseudomonadota</taxon>
        <taxon>Alphaproteobacteria</taxon>
        <taxon>Rhodospirillales</taxon>
        <taxon>Rhodospirillaceae</taxon>
        <taxon>Roseospira</taxon>
    </lineage>
</organism>
<evidence type="ECO:0000256" key="1">
    <source>
        <dbReference type="ARBA" id="ARBA00008857"/>
    </source>
</evidence>
<dbReference type="Gene3D" id="1.10.443.10">
    <property type="entry name" value="Intergrase catalytic core"/>
    <property type="match status" value="1"/>
</dbReference>
<evidence type="ECO:0000313" key="9">
    <source>
        <dbReference type="Proteomes" id="UP000434582"/>
    </source>
</evidence>
<accession>A0A7X2D5L6</accession>
<comment type="similarity">
    <text evidence="1">Belongs to the 'phage' integrase family.</text>
</comment>
<dbReference type="InterPro" id="IPR038488">
    <property type="entry name" value="Integrase_DNA-bd_sf"/>
</dbReference>
<dbReference type="EMBL" id="WIVE01000040">
    <property type="protein sequence ID" value="MQX37345.1"/>
    <property type="molecule type" value="Genomic_DNA"/>
</dbReference>
<dbReference type="GO" id="GO:0006310">
    <property type="term" value="P:DNA recombination"/>
    <property type="evidence" value="ECO:0007669"/>
    <property type="project" value="UniProtKB-KW"/>
</dbReference>
<dbReference type="RefSeq" id="WP_153344731.1">
    <property type="nucleotide sequence ID" value="NZ_WIVE01000040.1"/>
</dbReference>
<feature type="domain" description="Tyr recombinase" evidence="6">
    <location>
        <begin position="213"/>
        <end position="403"/>
    </location>
</feature>
<keyword evidence="3 5" id="KW-0238">DNA-binding</keyword>
<evidence type="ECO:0000256" key="3">
    <source>
        <dbReference type="ARBA" id="ARBA00023125"/>
    </source>
</evidence>
<dbReference type="PROSITE" id="PS51898">
    <property type="entry name" value="TYR_RECOMBINASE"/>
    <property type="match status" value="1"/>
</dbReference>
<feature type="domain" description="Core-binding (CB)" evidence="7">
    <location>
        <begin position="110"/>
        <end position="193"/>
    </location>
</feature>
<dbReference type="InterPro" id="IPR044068">
    <property type="entry name" value="CB"/>
</dbReference>
<dbReference type="Gene3D" id="3.30.160.390">
    <property type="entry name" value="Integrase, DNA-binding domain"/>
    <property type="match status" value="1"/>
</dbReference>
<dbReference type="Pfam" id="PF00589">
    <property type="entry name" value="Phage_integrase"/>
    <property type="match status" value="1"/>
</dbReference>
<dbReference type="Pfam" id="PF02899">
    <property type="entry name" value="Phage_int_SAM_1"/>
    <property type="match status" value="1"/>
</dbReference>
<evidence type="ECO:0000313" key="8">
    <source>
        <dbReference type="EMBL" id="MQX37345.1"/>
    </source>
</evidence>